<feature type="compositionally biased region" description="Low complexity" evidence="1">
    <location>
        <begin position="105"/>
        <end position="115"/>
    </location>
</feature>
<gene>
    <name evidence="2" type="ORF">GH815_16065</name>
</gene>
<dbReference type="Proteomes" id="UP000466730">
    <property type="component" value="Unassembled WGS sequence"/>
</dbReference>
<feature type="region of interest" description="Disordered" evidence="1">
    <location>
        <begin position="95"/>
        <end position="115"/>
    </location>
</feature>
<reference evidence="2 3" key="1">
    <citation type="submission" date="2019-11" db="EMBL/GenBank/DDBJ databases">
        <title>Draft Whole-Genome sequence of the marine photosynthetic bacterium Rhodovulum strictum DSM 11289.</title>
        <authorList>
            <person name="Kyndt J.A."/>
            <person name="Meyer T.E."/>
        </authorList>
    </citation>
    <scope>NUCLEOTIDE SEQUENCE [LARGE SCALE GENOMIC DNA]</scope>
    <source>
        <strain evidence="2 3">DSM 11289</strain>
    </source>
</reference>
<protein>
    <submittedName>
        <fullName evidence="2">DUF3489 domain-containing protein</fullName>
    </submittedName>
</protein>
<dbReference type="InterPro" id="IPR021880">
    <property type="entry name" value="DUF3489"/>
</dbReference>
<keyword evidence="3" id="KW-1185">Reference proteome</keyword>
<dbReference type="OrthoDB" id="7206991at2"/>
<name>A0A844BND5_9RHOB</name>
<dbReference type="EMBL" id="WJPO01000032">
    <property type="protein sequence ID" value="MRH22492.1"/>
    <property type="molecule type" value="Genomic_DNA"/>
</dbReference>
<comment type="caution">
    <text evidence="2">The sequence shown here is derived from an EMBL/GenBank/DDBJ whole genome shotgun (WGS) entry which is preliminary data.</text>
</comment>
<organism evidence="2 3">
    <name type="scientific">Rhodovulum strictum</name>
    <dbReference type="NCBI Taxonomy" id="58314"/>
    <lineage>
        <taxon>Bacteria</taxon>
        <taxon>Pseudomonadati</taxon>
        <taxon>Pseudomonadota</taxon>
        <taxon>Alphaproteobacteria</taxon>
        <taxon>Rhodobacterales</taxon>
        <taxon>Paracoccaceae</taxon>
        <taxon>Rhodovulum</taxon>
    </lineage>
</organism>
<proteinExistence type="predicted"/>
<evidence type="ECO:0000313" key="2">
    <source>
        <dbReference type="EMBL" id="MRH22492.1"/>
    </source>
</evidence>
<sequence>MPKLTDTQSLILSRAATRPGNLAMPLPEGLHGAAAQKAVTAMITRGWLDEVDADLRRGEPLWRETGDGHGTTLVATEAGLEAIGIEPVAASAVATARRAKPQPDAEPAPTTDAPKPVAIRAGTKQAQIIALLQRPEGASIAEIVEATSWQAHTARGAISGALKKKLGLPVTSEKVEGRGTVYSLR</sequence>
<evidence type="ECO:0000313" key="3">
    <source>
        <dbReference type="Proteomes" id="UP000466730"/>
    </source>
</evidence>
<dbReference type="Pfam" id="PF11994">
    <property type="entry name" value="DUF3489"/>
    <property type="match status" value="1"/>
</dbReference>
<dbReference type="RefSeq" id="WP_153749772.1">
    <property type="nucleotide sequence ID" value="NZ_BAAADI010000039.1"/>
</dbReference>
<accession>A0A844BND5</accession>
<evidence type="ECO:0000256" key="1">
    <source>
        <dbReference type="SAM" id="MobiDB-lite"/>
    </source>
</evidence>
<dbReference type="AlphaFoldDB" id="A0A844BND5"/>